<dbReference type="AlphaFoldDB" id="A0AAU7DI01"/>
<name>A0AAU7DI01_9BACT</name>
<dbReference type="Pfam" id="PF22725">
    <property type="entry name" value="GFO_IDH_MocA_C3"/>
    <property type="match status" value="1"/>
</dbReference>
<dbReference type="InterPro" id="IPR055170">
    <property type="entry name" value="GFO_IDH_MocA-like_dom"/>
</dbReference>
<dbReference type="GO" id="GO:0016491">
    <property type="term" value="F:oxidoreductase activity"/>
    <property type="evidence" value="ECO:0007669"/>
    <property type="project" value="UniProtKB-KW"/>
</dbReference>
<feature type="domain" description="GFO/IDH/MocA-like oxidoreductase" evidence="4">
    <location>
        <begin position="137"/>
        <end position="252"/>
    </location>
</feature>
<dbReference type="EMBL" id="CP121196">
    <property type="protein sequence ID" value="XBH17339.1"/>
    <property type="molecule type" value="Genomic_DNA"/>
</dbReference>
<accession>A0AAU7DI01</accession>
<evidence type="ECO:0000313" key="5">
    <source>
        <dbReference type="EMBL" id="XBH17339.1"/>
    </source>
</evidence>
<dbReference type="Pfam" id="PF01408">
    <property type="entry name" value="GFO_IDH_MocA"/>
    <property type="match status" value="1"/>
</dbReference>
<dbReference type="PANTHER" id="PTHR22604:SF105">
    <property type="entry name" value="TRANS-1,2-DIHYDROBENZENE-1,2-DIOL DEHYDROGENASE"/>
    <property type="match status" value="1"/>
</dbReference>
<dbReference type="RefSeq" id="WP_348262570.1">
    <property type="nucleotide sequence ID" value="NZ_CP121196.1"/>
</dbReference>
<dbReference type="InterPro" id="IPR000683">
    <property type="entry name" value="Gfo/Idh/MocA-like_OxRdtase_N"/>
</dbReference>
<feature type="domain" description="Gfo/Idh/MocA-like oxidoreductase N-terminal" evidence="3">
    <location>
        <begin position="11"/>
        <end position="125"/>
    </location>
</feature>
<dbReference type="Gene3D" id="3.40.50.720">
    <property type="entry name" value="NAD(P)-binding Rossmann-like Domain"/>
    <property type="match status" value="1"/>
</dbReference>
<evidence type="ECO:0000256" key="1">
    <source>
        <dbReference type="ARBA" id="ARBA00010928"/>
    </source>
</evidence>
<organism evidence="5">
    <name type="scientific">Telmatobacter sp. DSM 110680</name>
    <dbReference type="NCBI Taxonomy" id="3036704"/>
    <lineage>
        <taxon>Bacteria</taxon>
        <taxon>Pseudomonadati</taxon>
        <taxon>Acidobacteriota</taxon>
        <taxon>Terriglobia</taxon>
        <taxon>Terriglobales</taxon>
        <taxon>Acidobacteriaceae</taxon>
        <taxon>Telmatobacter</taxon>
    </lineage>
</organism>
<evidence type="ECO:0000256" key="2">
    <source>
        <dbReference type="ARBA" id="ARBA00023002"/>
    </source>
</evidence>
<dbReference type="GO" id="GO:0000166">
    <property type="term" value="F:nucleotide binding"/>
    <property type="evidence" value="ECO:0007669"/>
    <property type="project" value="InterPro"/>
</dbReference>
<dbReference type="InterPro" id="IPR036291">
    <property type="entry name" value="NAD(P)-bd_dom_sf"/>
</dbReference>
<sequence>MASMSKKLRWGVLSTASIGIRKVLPAMQHAQYTTVDAIASRDLSKAQAAAAKLGIPKAYGSYEELLADPDIDAIYNPLPNQMHVPWTIKSAEAGKHVLCEKPISLTVAEAKTLLAIRARTGVKIGEAFMIRSYTQWLRVAKLLREGRIGQLRSVAGFFSYFNDDPANIRNHIESGGGALLDIGCYCIQAARYGFGAEPRRVIGLIDRDPNFKTDRLTSAMLDFEAGHAIFTCSTQLVPYQKVLFFGATGRIEMQIPFNAPIDRPTRILIDETGELFGSGIKVEEFPTADQYTMQGNAFSRAVLEGGEVPVPLEEAIANMAVIEAIFKSTETLQWEKPAN</sequence>
<evidence type="ECO:0000259" key="4">
    <source>
        <dbReference type="Pfam" id="PF22725"/>
    </source>
</evidence>
<proteinExistence type="inferred from homology"/>
<reference evidence="5" key="1">
    <citation type="submission" date="2023-03" db="EMBL/GenBank/DDBJ databases">
        <title>Edaphobacter sp.</title>
        <authorList>
            <person name="Huber K.J."/>
            <person name="Papendorf J."/>
            <person name="Pilke C."/>
            <person name="Bunk B."/>
            <person name="Sproeer C."/>
            <person name="Pester M."/>
        </authorList>
    </citation>
    <scope>NUCLEOTIDE SEQUENCE</scope>
    <source>
        <strain evidence="5">DSM 110680</strain>
    </source>
</reference>
<protein>
    <submittedName>
        <fullName evidence="5">Gfo/Idh/MocA family oxidoreductase</fullName>
    </submittedName>
</protein>
<keyword evidence="2" id="KW-0560">Oxidoreductase</keyword>
<evidence type="ECO:0000259" key="3">
    <source>
        <dbReference type="Pfam" id="PF01408"/>
    </source>
</evidence>
<dbReference type="SUPFAM" id="SSF55347">
    <property type="entry name" value="Glyceraldehyde-3-phosphate dehydrogenase-like, C-terminal domain"/>
    <property type="match status" value="1"/>
</dbReference>
<dbReference type="Gene3D" id="3.30.360.10">
    <property type="entry name" value="Dihydrodipicolinate Reductase, domain 2"/>
    <property type="match status" value="1"/>
</dbReference>
<comment type="similarity">
    <text evidence="1">Belongs to the Gfo/Idh/MocA family.</text>
</comment>
<dbReference type="SUPFAM" id="SSF51735">
    <property type="entry name" value="NAD(P)-binding Rossmann-fold domains"/>
    <property type="match status" value="1"/>
</dbReference>
<dbReference type="InterPro" id="IPR050984">
    <property type="entry name" value="Gfo/Idh/MocA_domain"/>
</dbReference>
<dbReference type="PANTHER" id="PTHR22604">
    <property type="entry name" value="OXIDOREDUCTASES"/>
    <property type="match status" value="1"/>
</dbReference>
<gene>
    <name evidence="5" type="ORF">P8935_22585</name>
</gene>